<dbReference type="SUPFAM" id="SSF56214">
    <property type="entry name" value="4'-phosphopantetheinyl transferase"/>
    <property type="match status" value="1"/>
</dbReference>
<evidence type="ECO:0000256" key="1">
    <source>
        <dbReference type="ARBA" id="ARBA00003937"/>
    </source>
</evidence>
<feature type="binding site" evidence="12">
    <location>
        <begin position="86"/>
        <end position="87"/>
    </location>
    <ligand>
        <name>CoA</name>
        <dbReference type="ChEBI" id="CHEBI:57287"/>
    </ligand>
</feature>
<sequence length="221" mass="24069">MHTTHTTFILAGHTVHHVTFAPTTFTDADLLWLPHHAELSNAGRKRKAEHLAGRIAAAHALPDHTVPGIGPSGEPLWPEGFSGSITHSGTRAMAVVVHHPDALVGIDCEAVLPDREAREIQDGIIDEQEAMCLTRSGYPFALALTLAFSAKESLFKALFPQVRSWMGFDSARVTQLDDKSLTLALTRQRAGYAKGTVFTLYWQQHGEQAITLLPRSPVGVP</sequence>
<dbReference type="AlphaFoldDB" id="A0A330G4N5"/>
<evidence type="ECO:0000256" key="5">
    <source>
        <dbReference type="ARBA" id="ARBA00019087"/>
    </source>
</evidence>
<feature type="binding site" evidence="12">
    <location>
        <position position="107"/>
    </location>
    <ligand>
        <name>CoA</name>
        <dbReference type="ChEBI" id="CHEBI:57287"/>
    </ligand>
</feature>
<evidence type="ECO:0000256" key="6">
    <source>
        <dbReference type="ARBA" id="ARBA00022679"/>
    </source>
</evidence>
<feature type="binding site" evidence="13">
    <location>
        <position position="109"/>
    </location>
    <ligand>
        <name>Mg(2+)</name>
        <dbReference type="ChEBI" id="CHEBI:18420"/>
    </ligand>
</feature>
<evidence type="ECO:0000259" key="15">
    <source>
        <dbReference type="Pfam" id="PF17837"/>
    </source>
</evidence>
<comment type="catalytic activity">
    <reaction evidence="10">
        <text>apo-[aryl-carrier protein] + CoA = holo-[aryl-carrier protein] + adenosine 3',5'-bisphosphate + H(+)</text>
        <dbReference type="Rhea" id="RHEA:48404"/>
        <dbReference type="Rhea" id="RHEA-COMP:15903"/>
        <dbReference type="Rhea" id="RHEA-COMP:17557"/>
        <dbReference type="ChEBI" id="CHEBI:15378"/>
        <dbReference type="ChEBI" id="CHEBI:29999"/>
        <dbReference type="ChEBI" id="CHEBI:57287"/>
        <dbReference type="ChEBI" id="CHEBI:58343"/>
        <dbReference type="ChEBI" id="CHEBI:64479"/>
    </reaction>
</comment>
<dbReference type="PANTHER" id="PTHR38096:SF1">
    <property type="entry name" value="ENTEROBACTIN SYNTHASE COMPONENT D"/>
    <property type="match status" value="1"/>
</dbReference>
<dbReference type="EMBL" id="QMDH01000052">
    <property type="protein sequence ID" value="RAZ63253.1"/>
    <property type="molecule type" value="Genomic_DNA"/>
</dbReference>
<dbReference type="GO" id="GO:0005886">
    <property type="term" value="C:plasma membrane"/>
    <property type="evidence" value="ECO:0007669"/>
    <property type="project" value="TreeGrafter"/>
</dbReference>
<organism evidence="16 17">
    <name type="scientific">Enterobacter cloacae</name>
    <dbReference type="NCBI Taxonomy" id="550"/>
    <lineage>
        <taxon>Bacteria</taxon>
        <taxon>Pseudomonadati</taxon>
        <taxon>Pseudomonadota</taxon>
        <taxon>Gammaproteobacteria</taxon>
        <taxon>Enterobacterales</taxon>
        <taxon>Enterobacteriaceae</taxon>
        <taxon>Enterobacter</taxon>
        <taxon>Enterobacter cloacae complex</taxon>
    </lineage>
</organism>
<evidence type="ECO:0000256" key="2">
    <source>
        <dbReference type="ARBA" id="ARBA00004993"/>
    </source>
</evidence>
<evidence type="ECO:0000256" key="12">
    <source>
        <dbReference type="PIRSR" id="PIRSR603542-1"/>
    </source>
</evidence>
<dbReference type="Proteomes" id="UP000251576">
    <property type="component" value="Unassembled WGS sequence"/>
</dbReference>
<dbReference type="Pfam" id="PF17837">
    <property type="entry name" value="4PPT_N"/>
    <property type="match status" value="1"/>
</dbReference>
<feature type="domain" description="4'-phosphopantetheinyl transferase" evidence="14">
    <location>
        <begin position="104"/>
        <end position="191"/>
    </location>
</feature>
<dbReference type="GO" id="GO:0009366">
    <property type="term" value="C:enterobactin synthetase complex"/>
    <property type="evidence" value="ECO:0007669"/>
    <property type="project" value="InterPro"/>
</dbReference>
<evidence type="ECO:0000256" key="10">
    <source>
        <dbReference type="ARBA" id="ARBA00049176"/>
    </source>
</evidence>
<dbReference type="InterPro" id="IPR041354">
    <property type="entry name" value="4PPT_N"/>
</dbReference>
<evidence type="ECO:0000256" key="13">
    <source>
        <dbReference type="PIRSR" id="PIRSR603542-2"/>
    </source>
</evidence>
<keyword evidence="7" id="KW-0259">Enterobactin biosynthesis</keyword>
<feature type="binding site" evidence="12">
    <location>
        <position position="152"/>
    </location>
    <ligand>
        <name>CoA</name>
        <dbReference type="ChEBI" id="CHEBI:57287"/>
    </ligand>
</feature>
<dbReference type="InterPro" id="IPR008278">
    <property type="entry name" value="4-PPantetheinyl_Trfase_dom"/>
</dbReference>
<keyword evidence="6" id="KW-0808">Transferase</keyword>
<feature type="binding site" evidence="12">
    <location>
        <position position="46"/>
    </location>
    <ligand>
        <name>CoA</name>
        <dbReference type="ChEBI" id="CHEBI:57287"/>
    </ligand>
</feature>
<dbReference type="NCBIfam" id="NF007604">
    <property type="entry name" value="PRK10251.1"/>
    <property type="match status" value="1"/>
</dbReference>
<reference evidence="16 17" key="1">
    <citation type="submission" date="2018-06" db="EMBL/GenBank/DDBJ databases">
        <title>ACT-28, a chromosomally-encoded AmpC with carbapenemase activity from Enterobacter kobei.</title>
        <authorList>
            <person name="Jousset A.B."/>
            <person name="Oueslati S."/>
            <person name="Bernabeu S."/>
            <person name="Takissian J."/>
            <person name="Creton E."/>
            <person name="Vogel A."/>
            <person name="Cotellon G."/>
            <person name="Bonnin R.A."/>
            <person name="Dortet L."/>
            <person name="Naas T."/>
        </authorList>
    </citation>
    <scope>NUCLEOTIDE SEQUENCE [LARGE SCALE GENOMIC DNA]</scope>
    <source>
        <strain evidence="16 17">99B3</strain>
    </source>
</reference>
<comment type="pathway">
    <text evidence="2">Siderophore biosynthesis; enterobactin biosynthesis.</text>
</comment>
<protein>
    <recommendedName>
        <fullName evidence="5">Enterobactin synthase component D</fullName>
    </recommendedName>
    <alternativeName>
        <fullName evidence="8">4'-phosphopantetheinyl transferase EntD</fullName>
    </alternativeName>
    <alternativeName>
        <fullName evidence="9">Enterochelin synthase D</fullName>
    </alternativeName>
</protein>
<comment type="similarity">
    <text evidence="3">Belongs to the P-Pant transferase superfamily. EntD family.</text>
</comment>
<comment type="caution">
    <text evidence="16">The sequence shown here is derived from an EMBL/GenBank/DDBJ whole genome shotgun (WGS) entry which is preliminary data.</text>
</comment>
<evidence type="ECO:0000256" key="11">
    <source>
        <dbReference type="ARBA" id="ARBA00049191"/>
    </source>
</evidence>
<evidence type="ECO:0000313" key="17">
    <source>
        <dbReference type="Proteomes" id="UP000251576"/>
    </source>
</evidence>
<dbReference type="UniPathway" id="UPA00017"/>
<name>A0A330G4N5_ENTCL</name>
<evidence type="ECO:0000259" key="14">
    <source>
        <dbReference type="Pfam" id="PF01648"/>
    </source>
</evidence>
<dbReference type="GO" id="GO:0008897">
    <property type="term" value="F:holo-[acyl-carrier-protein] synthase activity"/>
    <property type="evidence" value="ECO:0007669"/>
    <property type="project" value="InterPro"/>
</dbReference>
<evidence type="ECO:0000256" key="3">
    <source>
        <dbReference type="ARBA" id="ARBA00008342"/>
    </source>
</evidence>
<dbReference type="GO" id="GO:0000287">
    <property type="term" value="F:magnesium ion binding"/>
    <property type="evidence" value="ECO:0007669"/>
    <property type="project" value="InterPro"/>
</dbReference>
<proteinExistence type="inferred from homology"/>
<evidence type="ECO:0000256" key="7">
    <source>
        <dbReference type="ARBA" id="ARBA00023191"/>
    </source>
</evidence>
<comment type="function">
    <text evidence="1">Involved in the biosynthesis of the siderophore enterobactin (enterochelin), which is a macrocyclic trimeric lactone of N-(2,3-dihydroxybenzoyl)-serine. The serine trilactone serves as a scaffolding for the three catechol functionalities that provide hexadentate coordination for the tightly ligated iron(2+) atoms. Plays an essential role in the assembly of the enterobactin by catalyzing the transfer of the 4'-phosphopantetheine (Ppant) moiety from coenzyme A to the apo-domains of both EntB (ArCP domain) and EntF (PCP domain) to yield their holo-forms which make them competent for the activation of 2,3-dihydroxybenzoate (DHB) and L-serine, respectively.</text>
</comment>
<dbReference type="PANTHER" id="PTHR38096">
    <property type="entry name" value="ENTEROBACTIN SYNTHASE COMPONENT D"/>
    <property type="match status" value="1"/>
</dbReference>
<feature type="binding site" evidence="12">
    <location>
        <position position="156"/>
    </location>
    <ligand>
        <name>CoA</name>
        <dbReference type="ChEBI" id="CHEBI:57287"/>
    </ligand>
</feature>
<feature type="binding site" evidence="12">
    <location>
        <position position="54"/>
    </location>
    <ligand>
        <name>CoA</name>
        <dbReference type="ChEBI" id="CHEBI:57287"/>
    </ligand>
</feature>
<comment type="subunit">
    <text evidence="4">EntB, EntD, EntE, and EntF form a multienzyme complex called enterobactin synthase.</text>
</comment>
<feature type="domain" description="4'-phosphopantetheinyl transferase N-terminal" evidence="15">
    <location>
        <begin position="37"/>
        <end position="96"/>
    </location>
</feature>
<accession>A0A330G4N5</accession>
<dbReference type="Pfam" id="PF01648">
    <property type="entry name" value="ACPS"/>
    <property type="match status" value="1"/>
</dbReference>
<dbReference type="InterPro" id="IPR003542">
    <property type="entry name" value="Enbac_synth_compD-like"/>
</dbReference>
<evidence type="ECO:0000256" key="4">
    <source>
        <dbReference type="ARBA" id="ARBA00011503"/>
    </source>
</evidence>
<gene>
    <name evidence="16" type="ORF">DP202_21050</name>
</gene>
<comment type="catalytic activity">
    <reaction evidence="11">
        <text>apo-[peptidyl-carrier protein] + CoA = holo-[peptidyl-carrier protein] + adenosine 3',5'-bisphosphate + H(+)</text>
        <dbReference type="Rhea" id="RHEA:46228"/>
        <dbReference type="Rhea" id="RHEA-COMP:11479"/>
        <dbReference type="Rhea" id="RHEA-COMP:11480"/>
        <dbReference type="ChEBI" id="CHEBI:15378"/>
        <dbReference type="ChEBI" id="CHEBI:29999"/>
        <dbReference type="ChEBI" id="CHEBI:57287"/>
        <dbReference type="ChEBI" id="CHEBI:58343"/>
        <dbReference type="ChEBI" id="CHEBI:64479"/>
    </reaction>
</comment>
<dbReference type="PRINTS" id="PR01399">
    <property type="entry name" value="ENTSNTHTASED"/>
</dbReference>
<keyword evidence="13" id="KW-0479">Metal-binding</keyword>
<keyword evidence="13" id="KW-0460">Magnesium</keyword>
<dbReference type="GO" id="GO:0009239">
    <property type="term" value="P:enterobactin biosynthetic process"/>
    <property type="evidence" value="ECO:0007669"/>
    <property type="project" value="UniProtKB-UniPathway"/>
</dbReference>
<feature type="binding site" evidence="13">
    <location>
        <position position="107"/>
    </location>
    <ligand>
        <name>Mg(2+)</name>
        <dbReference type="ChEBI" id="CHEBI:18420"/>
    </ligand>
</feature>
<evidence type="ECO:0000256" key="8">
    <source>
        <dbReference type="ARBA" id="ARBA00029894"/>
    </source>
</evidence>
<dbReference type="InterPro" id="IPR037143">
    <property type="entry name" value="4-PPantetheinyl_Trfase_dom_sf"/>
</dbReference>
<dbReference type="RefSeq" id="WP_112781744.1">
    <property type="nucleotide sequence ID" value="NZ_CABMNQ010000052.1"/>
</dbReference>
<evidence type="ECO:0000313" key="16">
    <source>
        <dbReference type="EMBL" id="RAZ63253.1"/>
    </source>
</evidence>
<evidence type="ECO:0000256" key="9">
    <source>
        <dbReference type="ARBA" id="ARBA00031996"/>
    </source>
</evidence>
<comment type="cofactor">
    <cofactor evidence="13">
        <name>Mg(2+)</name>
        <dbReference type="ChEBI" id="CHEBI:18420"/>
    </cofactor>
</comment>